<sequence>MTTTRRGGVSSAPYESLNLANHVGDERCSVETNRWLLQHSVECPSMPGWLQQHHGADVIDRDLNTESDLGDGSLTRRTGTICAVLTADCVPLFLTDYSGRFAAVLHIGWRGLTAGIIESGLAAVATPCTQILAWIGPAISGSAYEVGREVRDKLLEAFPGHRSRFSPSGDRWLADLPGMVEQRLRNAGVIEVGSSGRCTFSEPEQWFSHRRDAPCGRMASIIWLE</sequence>
<keyword evidence="6" id="KW-0862">Zinc</keyword>
<dbReference type="InterPro" id="IPR038371">
    <property type="entry name" value="Cu_polyphenol_OxRdtase_sf"/>
</dbReference>
<accession>A0A381UVP7</accession>
<keyword evidence="4" id="KW-0479">Metal-binding</keyword>
<dbReference type="PANTHER" id="PTHR30616:SF2">
    <property type="entry name" value="PURINE NUCLEOSIDE PHOSPHORYLASE LACC1"/>
    <property type="match status" value="1"/>
</dbReference>
<dbReference type="SUPFAM" id="SSF64438">
    <property type="entry name" value="CNF1/YfiH-like putative cysteine hydrolases"/>
    <property type="match status" value="1"/>
</dbReference>
<evidence type="ECO:0000256" key="9">
    <source>
        <dbReference type="ARBA" id="ARBA00049893"/>
    </source>
</evidence>
<name>A0A381UVP7_9ZZZZ</name>
<evidence type="ECO:0000313" key="10">
    <source>
        <dbReference type="EMBL" id="SVA32222.1"/>
    </source>
</evidence>
<dbReference type="Gene3D" id="3.60.140.10">
    <property type="entry name" value="CNF1/YfiH-like putative cysteine hydrolases"/>
    <property type="match status" value="1"/>
</dbReference>
<evidence type="ECO:0008006" key="11">
    <source>
        <dbReference type="Google" id="ProtNLM"/>
    </source>
</evidence>
<protein>
    <recommendedName>
        <fullName evidence="11">Purine nucleoside phosphorylase</fullName>
    </recommendedName>
</protein>
<evidence type="ECO:0000256" key="7">
    <source>
        <dbReference type="ARBA" id="ARBA00047989"/>
    </source>
</evidence>
<organism evidence="10">
    <name type="scientific">marine metagenome</name>
    <dbReference type="NCBI Taxonomy" id="408172"/>
    <lineage>
        <taxon>unclassified sequences</taxon>
        <taxon>metagenomes</taxon>
        <taxon>ecological metagenomes</taxon>
    </lineage>
</organism>
<dbReference type="InterPro" id="IPR003730">
    <property type="entry name" value="Cu_polyphenol_OxRdtase"/>
</dbReference>
<dbReference type="Pfam" id="PF02578">
    <property type="entry name" value="Cu-oxidase_4"/>
    <property type="match status" value="1"/>
</dbReference>
<dbReference type="NCBIfam" id="TIGR00726">
    <property type="entry name" value="peptidoglycan editing factor PgeF"/>
    <property type="match status" value="1"/>
</dbReference>
<dbReference type="GO" id="GO:0005507">
    <property type="term" value="F:copper ion binding"/>
    <property type="evidence" value="ECO:0007669"/>
    <property type="project" value="TreeGrafter"/>
</dbReference>
<evidence type="ECO:0000256" key="6">
    <source>
        <dbReference type="ARBA" id="ARBA00022833"/>
    </source>
</evidence>
<comment type="catalytic activity">
    <reaction evidence="8">
        <text>adenosine + phosphate = alpha-D-ribose 1-phosphate + adenine</text>
        <dbReference type="Rhea" id="RHEA:27642"/>
        <dbReference type="ChEBI" id="CHEBI:16335"/>
        <dbReference type="ChEBI" id="CHEBI:16708"/>
        <dbReference type="ChEBI" id="CHEBI:43474"/>
        <dbReference type="ChEBI" id="CHEBI:57720"/>
        <dbReference type="EC" id="2.4.2.1"/>
    </reaction>
    <physiologicalReaction direction="left-to-right" evidence="8">
        <dbReference type="Rhea" id="RHEA:27643"/>
    </physiologicalReaction>
</comment>
<comment type="catalytic activity">
    <reaction evidence="7">
        <text>adenosine + H2O + H(+) = inosine + NH4(+)</text>
        <dbReference type="Rhea" id="RHEA:24408"/>
        <dbReference type="ChEBI" id="CHEBI:15377"/>
        <dbReference type="ChEBI" id="CHEBI:15378"/>
        <dbReference type="ChEBI" id="CHEBI:16335"/>
        <dbReference type="ChEBI" id="CHEBI:17596"/>
        <dbReference type="ChEBI" id="CHEBI:28938"/>
        <dbReference type="EC" id="3.5.4.4"/>
    </reaction>
    <physiologicalReaction direction="left-to-right" evidence="7">
        <dbReference type="Rhea" id="RHEA:24409"/>
    </physiologicalReaction>
</comment>
<evidence type="ECO:0000256" key="3">
    <source>
        <dbReference type="ARBA" id="ARBA00022679"/>
    </source>
</evidence>
<dbReference type="PANTHER" id="PTHR30616">
    <property type="entry name" value="UNCHARACTERIZED PROTEIN YFIH"/>
    <property type="match status" value="1"/>
</dbReference>
<keyword evidence="3" id="KW-0808">Transferase</keyword>
<evidence type="ECO:0000256" key="2">
    <source>
        <dbReference type="ARBA" id="ARBA00007353"/>
    </source>
</evidence>
<dbReference type="GO" id="GO:0017061">
    <property type="term" value="F:S-methyl-5-thioadenosine phosphorylase activity"/>
    <property type="evidence" value="ECO:0007669"/>
    <property type="project" value="UniProtKB-EC"/>
</dbReference>
<keyword evidence="5" id="KW-0378">Hydrolase</keyword>
<evidence type="ECO:0000256" key="5">
    <source>
        <dbReference type="ARBA" id="ARBA00022801"/>
    </source>
</evidence>
<dbReference type="CDD" id="cd16833">
    <property type="entry name" value="YfiH"/>
    <property type="match status" value="1"/>
</dbReference>
<dbReference type="GO" id="GO:0016787">
    <property type="term" value="F:hydrolase activity"/>
    <property type="evidence" value="ECO:0007669"/>
    <property type="project" value="UniProtKB-KW"/>
</dbReference>
<dbReference type="AlphaFoldDB" id="A0A381UVP7"/>
<comment type="catalytic activity">
    <reaction evidence="1">
        <text>inosine + phosphate = alpha-D-ribose 1-phosphate + hypoxanthine</text>
        <dbReference type="Rhea" id="RHEA:27646"/>
        <dbReference type="ChEBI" id="CHEBI:17368"/>
        <dbReference type="ChEBI" id="CHEBI:17596"/>
        <dbReference type="ChEBI" id="CHEBI:43474"/>
        <dbReference type="ChEBI" id="CHEBI:57720"/>
        <dbReference type="EC" id="2.4.2.1"/>
    </reaction>
    <physiologicalReaction direction="left-to-right" evidence="1">
        <dbReference type="Rhea" id="RHEA:27647"/>
    </physiologicalReaction>
</comment>
<evidence type="ECO:0000256" key="8">
    <source>
        <dbReference type="ARBA" id="ARBA00048968"/>
    </source>
</evidence>
<reference evidence="10" key="1">
    <citation type="submission" date="2018-05" db="EMBL/GenBank/DDBJ databases">
        <authorList>
            <person name="Lanie J.A."/>
            <person name="Ng W.-L."/>
            <person name="Kazmierczak K.M."/>
            <person name="Andrzejewski T.M."/>
            <person name="Davidsen T.M."/>
            <person name="Wayne K.J."/>
            <person name="Tettelin H."/>
            <person name="Glass J.I."/>
            <person name="Rusch D."/>
            <person name="Podicherti R."/>
            <person name="Tsui H.-C.T."/>
            <person name="Winkler M.E."/>
        </authorList>
    </citation>
    <scope>NUCLEOTIDE SEQUENCE</scope>
</reference>
<proteinExistence type="inferred from homology"/>
<evidence type="ECO:0000256" key="4">
    <source>
        <dbReference type="ARBA" id="ARBA00022723"/>
    </source>
</evidence>
<comment type="catalytic activity">
    <reaction evidence="9">
        <text>S-methyl-5'-thioadenosine + phosphate = 5-(methylsulfanyl)-alpha-D-ribose 1-phosphate + adenine</text>
        <dbReference type="Rhea" id="RHEA:11852"/>
        <dbReference type="ChEBI" id="CHEBI:16708"/>
        <dbReference type="ChEBI" id="CHEBI:17509"/>
        <dbReference type="ChEBI" id="CHEBI:43474"/>
        <dbReference type="ChEBI" id="CHEBI:58533"/>
        <dbReference type="EC" id="2.4.2.28"/>
    </reaction>
    <physiologicalReaction direction="left-to-right" evidence="9">
        <dbReference type="Rhea" id="RHEA:11853"/>
    </physiologicalReaction>
</comment>
<dbReference type="EMBL" id="UINC01007242">
    <property type="protein sequence ID" value="SVA32222.1"/>
    <property type="molecule type" value="Genomic_DNA"/>
</dbReference>
<comment type="similarity">
    <text evidence="2">Belongs to the purine nucleoside phosphorylase YfiH/LACC1 family.</text>
</comment>
<evidence type="ECO:0000256" key="1">
    <source>
        <dbReference type="ARBA" id="ARBA00000553"/>
    </source>
</evidence>
<gene>
    <name evidence="10" type="ORF">METZ01_LOCUS85076</name>
</gene>
<dbReference type="InterPro" id="IPR011324">
    <property type="entry name" value="Cytotoxic_necrot_fac-like_cat"/>
</dbReference>